<feature type="region of interest" description="Disordered" evidence="1">
    <location>
        <begin position="1"/>
        <end position="154"/>
    </location>
</feature>
<protein>
    <submittedName>
        <fullName evidence="2">Uncharacterized protein</fullName>
    </submittedName>
</protein>
<accession>D8QIT1</accession>
<feature type="compositionally biased region" description="Low complexity" evidence="1">
    <location>
        <begin position="607"/>
        <end position="617"/>
    </location>
</feature>
<sequence>MSSKSDNDSLFGSPPSSPRSPSPGLALPSAHNIVRIPGAPEDANDENVGTIALPGSHNFSELPAAPLALSLSHAPRPPAQDHGRDTAATSAKPTAQQERARRPEAPAPPARGGAKRARRAASPGPSRPKTTTTTTTRKRKRPQSPGSSVPAIALGDAPSRPIVVEDHHHLDPRLPVPTTAEIVQTLMNTKEVLPLLLRTLLLVARSPHLPTATTSPSGSGTPSDRPRRRRIGPSLKDAPPPPPPKDPSNKGKRKLTKVPAGAQDWDVPFPFQEGEGPEDYQQKWEKQRTRRLIGQLINLIKAAAKKTAVRKYKQMKLDGTLPPENEEPPRPPKRPRKTRKTARDPTSEPSATPLSEAHTPLPAVAATLNANSSALDTSGPLDQLLTSLLSHGGSGVNAGVFGADGLFETPSGTPAPTECDDFTSLIQSTFPSDGFDYNALWLNAGMSVDANGIPLDSNGMPMNMNGDVGLNLGSGVDTSAGIDAGAPMPEMSFEELTALFASDESCGLGLDGLGMDPVSVNHVGMDGMGMNGVGMVGGVGLGQSVPAQDFTFPLDPALMDMGQAQAAGIGDTAKSFGDGVAGVGFGDGAAGAGSSFLMTPSPTDLPSMSMSASASSAGDGPYTPLLDQEQLSRRPSDAFSVASRGLGGTFSDTLHSAAHTPTPGLASVPGIEPDAGAATGNPSQVGTGLPSYVGSEPSGDGNAANVASPRNTETVDPARQNVFPAAGKALSGDGMHTTLVGLDTNMDVDWVAAVINVPTSATPAPPPPTGIRHTVNTTSSQPSAATARAQDASSSQAASSSSSTAEPANRLPSSSSPASTLLAPPTPWTPAPPTPWTFAVDKWVPPPMSPRPPSQRAKGKQRALAPVGSSVAPTRNDIEPAGSNASDAGSTATAAAVPNAATARAKGPAPAGTNTSSTGPLRMPATAAEKARVLQQARERKAELEGAIERAKVELWELSIEGDVLHRVRKKMMRAGTEEAEAE</sequence>
<feature type="region of interest" description="Disordered" evidence="1">
    <location>
        <begin position="759"/>
        <end position="934"/>
    </location>
</feature>
<evidence type="ECO:0000256" key="1">
    <source>
        <dbReference type="SAM" id="MobiDB-lite"/>
    </source>
</evidence>
<feature type="compositionally biased region" description="Low complexity" evidence="1">
    <location>
        <begin position="120"/>
        <end position="135"/>
    </location>
</feature>
<organism evidence="3">
    <name type="scientific">Schizophyllum commune (strain H4-8 / FGSC 9210)</name>
    <name type="common">Split gill fungus</name>
    <dbReference type="NCBI Taxonomy" id="578458"/>
    <lineage>
        <taxon>Eukaryota</taxon>
        <taxon>Fungi</taxon>
        <taxon>Dikarya</taxon>
        <taxon>Basidiomycota</taxon>
        <taxon>Agaricomycotina</taxon>
        <taxon>Agaricomycetes</taxon>
        <taxon>Agaricomycetidae</taxon>
        <taxon>Agaricales</taxon>
        <taxon>Schizophyllaceae</taxon>
        <taxon>Schizophyllum</taxon>
    </lineage>
</organism>
<dbReference type="InParanoid" id="D8QIT1"/>
<feature type="region of interest" description="Disordered" evidence="1">
    <location>
        <begin position="311"/>
        <end position="358"/>
    </location>
</feature>
<feature type="region of interest" description="Disordered" evidence="1">
    <location>
        <begin position="208"/>
        <end position="286"/>
    </location>
</feature>
<dbReference type="eggNOG" id="ENOG502SIN1">
    <property type="taxonomic scope" value="Eukaryota"/>
</dbReference>
<feature type="compositionally biased region" description="Polar residues" evidence="1">
    <location>
        <begin position="1"/>
        <end position="10"/>
    </location>
</feature>
<dbReference type="EMBL" id="GL377313">
    <property type="protein sequence ID" value="EFI92464.1"/>
    <property type="molecule type" value="Genomic_DNA"/>
</dbReference>
<feature type="compositionally biased region" description="Pro residues" evidence="1">
    <location>
        <begin position="824"/>
        <end position="835"/>
    </location>
</feature>
<proteinExistence type="predicted"/>
<evidence type="ECO:0000313" key="3">
    <source>
        <dbReference type="Proteomes" id="UP000007431"/>
    </source>
</evidence>
<feature type="compositionally biased region" description="Low complexity" evidence="1">
    <location>
        <begin position="783"/>
        <end position="823"/>
    </location>
</feature>
<feature type="compositionally biased region" description="Low complexity" evidence="1">
    <location>
        <begin position="210"/>
        <end position="223"/>
    </location>
</feature>
<dbReference type="VEuPathDB" id="FungiDB:SCHCODRAFT_02556721"/>
<dbReference type="Proteomes" id="UP000007431">
    <property type="component" value="Unassembled WGS sequence"/>
</dbReference>
<gene>
    <name evidence="2" type="ORF">SCHCODRAFT_258709</name>
</gene>
<feature type="compositionally biased region" description="Low complexity" evidence="1">
    <location>
        <begin position="881"/>
        <end position="913"/>
    </location>
</feature>
<dbReference type="AlphaFoldDB" id="D8QIT1"/>
<feature type="compositionally biased region" description="Pro residues" evidence="1">
    <location>
        <begin position="844"/>
        <end position="853"/>
    </location>
</feature>
<evidence type="ECO:0000313" key="2">
    <source>
        <dbReference type="EMBL" id="EFI92464.1"/>
    </source>
</evidence>
<feature type="compositionally biased region" description="Basic residues" evidence="1">
    <location>
        <begin position="331"/>
        <end position="340"/>
    </location>
</feature>
<keyword evidence="3" id="KW-1185">Reference proteome</keyword>
<reference evidence="2 3" key="1">
    <citation type="journal article" date="2010" name="Nat. Biotechnol.">
        <title>Genome sequence of the model mushroom Schizophyllum commune.</title>
        <authorList>
            <person name="Ohm R.A."/>
            <person name="de Jong J.F."/>
            <person name="Lugones L.G."/>
            <person name="Aerts A."/>
            <person name="Kothe E."/>
            <person name="Stajich J.E."/>
            <person name="de Vries R.P."/>
            <person name="Record E."/>
            <person name="Levasseur A."/>
            <person name="Baker S.E."/>
            <person name="Bartholomew K.A."/>
            <person name="Coutinho P.M."/>
            <person name="Erdmann S."/>
            <person name="Fowler T.J."/>
            <person name="Gathman A.C."/>
            <person name="Lombard V."/>
            <person name="Henrissat B."/>
            <person name="Knabe N."/>
            <person name="Kuees U."/>
            <person name="Lilly W.W."/>
            <person name="Lindquist E."/>
            <person name="Lucas S."/>
            <person name="Magnuson J.K."/>
            <person name="Piumi F."/>
            <person name="Raudaskoski M."/>
            <person name="Salamov A."/>
            <person name="Schmutz J."/>
            <person name="Schwarze F.W.M.R."/>
            <person name="vanKuyk P.A."/>
            <person name="Horton J.S."/>
            <person name="Grigoriev I.V."/>
            <person name="Woesten H.A.B."/>
        </authorList>
    </citation>
    <scope>NUCLEOTIDE SEQUENCE [LARGE SCALE GENOMIC DNA]</scope>
    <source>
        <strain evidence="3">H4-8 / FGSC 9210</strain>
    </source>
</reference>
<dbReference type="OMA" id="THHEEAL"/>
<feature type="compositionally biased region" description="Low complexity" evidence="1">
    <location>
        <begin position="62"/>
        <end position="74"/>
    </location>
</feature>
<feature type="region of interest" description="Disordered" evidence="1">
    <location>
        <begin position="601"/>
        <end position="718"/>
    </location>
</feature>
<name>D8QIT1_SCHCM</name>
<feature type="compositionally biased region" description="Polar residues" evidence="1">
    <location>
        <begin position="87"/>
        <end position="97"/>
    </location>
</feature>
<dbReference type="HOGENOM" id="CLU_303068_0_0_1"/>